<reference evidence="2 3" key="1">
    <citation type="submission" date="2020-08" db="EMBL/GenBank/DDBJ databases">
        <title>Genomic Encyclopedia of Type Strains, Phase IV (KMG-IV): sequencing the most valuable type-strain genomes for metagenomic binning, comparative biology and taxonomic classification.</title>
        <authorList>
            <person name="Goeker M."/>
        </authorList>
    </citation>
    <scope>NUCLEOTIDE SEQUENCE [LARGE SCALE GENOMIC DNA]</scope>
    <source>
        <strain evidence="2 3">DSM 27939</strain>
    </source>
</reference>
<gene>
    <name evidence="2" type="ORF">HNQ08_000427</name>
</gene>
<sequence length="70" mass="7929">MKPGLERRILTAVHSEGCVSLERLYTRHLTETGRRALLSALARLEAGGHLSLETRTEPNGTRSRYWRPAE</sequence>
<dbReference type="EMBL" id="JACHFL010000001">
    <property type="protein sequence ID" value="MBB5361356.1"/>
    <property type="molecule type" value="Genomic_DNA"/>
</dbReference>
<dbReference type="AlphaFoldDB" id="A0A7W8JQI8"/>
<dbReference type="RefSeq" id="WP_184127439.1">
    <property type="nucleotide sequence ID" value="NZ_JACHFL010000001.1"/>
</dbReference>
<comment type="caution">
    <text evidence="2">The sequence shown here is derived from an EMBL/GenBank/DDBJ whole genome shotgun (WGS) entry which is preliminary data.</text>
</comment>
<accession>A0A7W8JQI8</accession>
<dbReference type="Proteomes" id="UP000552709">
    <property type="component" value="Unassembled WGS sequence"/>
</dbReference>
<proteinExistence type="predicted"/>
<organism evidence="2 3">
    <name type="scientific">Deinococcus humi</name>
    <dbReference type="NCBI Taxonomy" id="662880"/>
    <lineage>
        <taxon>Bacteria</taxon>
        <taxon>Thermotogati</taxon>
        <taxon>Deinococcota</taxon>
        <taxon>Deinococci</taxon>
        <taxon>Deinococcales</taxon>
        <taxon>Deinococcaceae</taxon>
        <taxon>Deinococcus</taxon>
    </lineage>
</organism>
<evidence type="ECO:0000313" key="2">
    <source>
        <dbReference type="EMBL" id="MBB5361356.1"/>
    </source>
</evidence>
<evidence type="ECO:0000256" key="1">
    <source>
        <dbReference type="SAM" id="MobiDB-lite"/>
    </source>
</evidence>
<evidence type="ECO:0000313" key="3">
    <source>
        <dbReference type="Proteomes" id="UP000552709"/>
    </source>
</evidence>
<name>A0A7W8JQI8_9DEIO</name>
<feature type="region of interest" description="Disordered" evidence="1">
    <location>
        <begin position="48"/>
        <end position="70"/>
    </location>
</feature>
<keyword evidence="3" id="KW-1185">Reference proteome</keyword>
<protein>
    <submittedName>
        <fullName evidence="2">Uncharacterized protein</fullName>
    </submittedName>
</protein>